<proteinExistence type="predicted"/>
<dbReference type="Proteomes" id="UP000324194">
    <property type="component" value="Chromosome 1"/>
</dbReference>
<organism evidence="3 4">
    <name type="scientific">Aquicella siphonis</name>
    <dbReference type="NCBI Taxonomy" id="254247"/>
    <lineage>
        <taxon>Bacteria</taxon>
        <taxon>Pseudomonadati</taxon>
        <taxon>Pseudomonadota</taxon>
        <taxon>Gammaproteobacteria</taxon>
        <taxon>Legionellales</taxon>
        <taxon>Coxiellaceae</taxon>
        <taxon>Aquicella</taxon>
    </lineage>
</organism>
<evidence type="ECO:0000259" key="2">
    <source>
        <dbReference type="PROSITE" id="PS50943"/>
    </source>
</evidence>
<name>A0A5E4PF10_9COXI</name>
<dbReference type="PROSITE" id="PS50943">
    <property type="entry name" value="HTH_CROC1"/>
    <property type="match status" value="1"/>
</dbReference>
<accession>A0A5E4PF10</accession>
<gene>
    <name evidence="3" type="ORF">AQUSIP_02810</name>
</gene>
<dbReference type="EMBL" id="LR699119">
    <property type="protein sequence ID" value="VVC75007.1"/>
    <property type="molecule type" value="Genomic_DNA"/>
</dbReference>
<dbReference type="GO" id="GO:0003677">
    <property type="term" value="F:DNA binding"/>
    <property type="evidence" value="ECO:0007669"/>
    <property type="project" value="InterPro"/>
</dbReference>
<evidence type="ECO:0000256" key="1">
    <source>
        <dbReference type="SAM" id="MobiDB-lite"/>
    </source>
</evidence>
<dbReference type="InterPro" id="IPR001387">
    <property type="entry name" value="Cro/C1-type_HTH"/>
</dbReference>
<dbReference type="InterPro" id="IPR010982">
    <property type="entry name" value="Lambda_DNA-bd_dom_sf"/>
</dbReference>
<dbReference type="SUPFAM" id="SSF47413">
    <property type="entry name" value="lambda repressor-like DNA-binding domains"/>
    <property type="match status" value="1"/>
</dbReference>
<evidence type="ECO:0000313" key="4">
    <source>
        <dbReference type="Proteomes" id="UP000324194"/>
    </source>
</evidence>
<feature type="domain" description="HTH cro/C1-type" evidence="2">
    <location>
        <begin position="138"/>
        <end position="183"/>
    </location>
</feature>
<dbReference type="KEGG" id="asip:AQUSIP_02810"/>
<feature type="region of interest" description="Disordered" evidence="1">
    <location>
        <begin position="1"/>
        <end position="21"/>
    </location>
</feature>
<sequence length="184" mass="20904">MTAQTLKKQNGHKISHGSSHIKKEEHAALAKQMKLFSIAKKMNKSGLSDSFIVNAVRVALEFDGVADLMSLWAEETEKKEREEIIADIQDMIEACEQKDKHEEMYIKFNDLEAIARDIRAFKDTLYQEVMKRGGINKLSELTGIPQPSLSRFFNSNAMPRRSTLLLIARALDLNGLPIDVKWSK</sequence>
<dbReference type="RefSeq" id="WP_148337920.1">
    <property type="nucleotide sequence ID" value="NZ_LR699119.1"/>
</dbReference>
<reference evidence="3 4" key="1">
    <citation type="submission" date="2019-08" db="EMBL/GenBank/DDBJ databases">
        <authorList>
            <person name="Guy L."/>
        </authorList>
    </citation>
    <scope>NUCLEOTIDE SEQUENCE [LARGE SCALE GENOMIC DNA]</scope>
    <source>
        <strain evidence="3 4">SGT-108</strain>
    </source>
</reference>
<dbReference type="Pfam" id="PF01381">
    <property type="entry name" value="HTH_3"/>
    <property type="match status" value="1"/>
</dbReference>
<evidence type="ECO:0000313" key="3">
    <source>
        <dbReference type="EMBL" id="VVC75007.1"/>
    </source>
</evidence>
<keyword evidence="4" id="KW-1185">Reference proteome</keyword>
<dbReference type="AlphaFoldDB" id="A0A5E4PF10"/>
<protein>
    <recommendedName>
        <fullName evidence="2">HTH cro/C1-type domain-containing protein</fullName>
    </recommendedName>
</protein>
<dbReference type="CDD" id="cd00093">
    <property type="entry name" value="HTH_XRE"/>
    <property type="match status" value="1"/>
</dbReference>
<dbReference type="OrthoDB" id="9256098at2"/>